<dbReference type="InterPro" id="IPR001611">
    <property type="entry name" value="Leu-rich_rpt"/>
</dbReference>
<dbReference type="Gene3D" id="1.10.510.10">
    <property type="entry name" value="Transferase(Phosphotransferase) domain 1"/>
    <property type="match status" value="1"/>
</dbReference>
<dbReference type="AlphaFoldDB" id="A0A835D397"/>
<dbReference type="EMBL" id="JABCRI010000019">
    <property type="protein sequence ID" value="KAF8388903.1"/>
    <property type="molecule type" value="Genomic_DNA"/>
</dbReference>
<evidence type="ECO:0000256" key="12">
    <source>
        <dbReference type="ARBA" id="ARBA00022989"/>
    </source>
</evidence>
<evidence type="ECO:0000256" key="13">
    <source>
        <dbReference type="ARBA" id="ARBA00023136"/>
    </source>
</evidence>
<dbReference type="GO" id="GO:0004674">
    <property type="term" value="F:protein serine/threonine kinase activity"/>
    <property type="evidence" value="ECO:0007669"/>
    <property type="project" value="UniProtKB-KW"/>
</dbReference>
<dbReference type="CDD" id="cd14066">
    <property type="entry name" value="STKc_IRAK"/>
    <property type="match status" value="1"/>
</dbReference>
<keyword evidence="12 18" id="KW-1133">Transmembrane helix</keyword>
<sequence length="871" mass="97817">MPGDFSSTHEGSSYTEVKTSINYYSDEHYIETGKNMNISSEFISDTLHQPLLNVRSFPEGNKNCYTLKPAEGKKERYLIRASFMYGNYDGKSQLPVFDLYLDVNFWGSVIFLNASDVVMEEIIHVATMDYIQVCLVNTGSGTPFISALELRPLIYSTYNVQSGSLLLFKRLDIGSTTNQQIRYEDDIYDRIWSPFPVTVWDKIKTSRHVEGTDDYMVPSTVMNTAARPLTGNNSMIIKLTPRDSNSKFHYFLYFAEIEQPQDNQLTRKFNITLNNDSLTNEPVIPLYQKTTAVKSIKPLVGNEIVLSISKTTDSTLPPILNAIEIYMVKQFEQSPTDSKDGMWYYRRNLSSSGLTGKIADSLANLLSIVSLDLSYNSLEGPVPEFLAQLPNLQHLNLTGNKLLTGPLPSNLIERSQNELELRPRTFGRLVFLGSIIGSILIFLLIPCNPTFKLVNTLRGTARGFIRDSVIHASSGLTFVLRRNVDANLCTKDICKKSKKIIIPVVLSITSVLVLLIALVVLWSLRKRRQQAAKTDVNEKNGSMVSNYSQFSYSEVVSITHDFQKVIGRGGFGTVYHGYLKDNTEVAVKMLSLSSTQGSKEFQTEAKLLMRVYHRNLASFVGYCNEGSNMALIYEYMANGNLEDYLTGEDALSWEKRLRIAVDAAQGLEYLHTGCKPPIVHRDVKTANILLDEKLQGKIADFGLSKVFPNESGTHVSTIVVGTTGYLDPEYYISNKLNEKSDVYSFGIVLLELITGLPAIIKKSSERIHIVQWVSPMLARGEIRNIVDHRLQSDFDINSVWKAIETAMACVPQTSIQRPTMNYVLSELKECLELEMAREKSSKVNIDQEIISIPSYGMASVDQEIEMGPSAR</sequence>
<dbReference type="InterPro" id="IPR001245">
    <property type="entry name" value="Ser-Thr/Tyr_kinase_cat_dom"/>
</dbReference>
<dbReference type="SMART" id="SM00220">
    <property type="entry name" value="S_TKc"/>
    <property type="match status" value="1"/>
</dbReference>
<evidence type="ECO:0000256" key="18">
    <source>
        <dbReference type="SAM" id="Phobius"/>
    </source>
</evidence>
<feature type="domain" description="Protein kinase" evidence="19">
    <location>
        <begin position="560"/>
        <end position="871"/>
    </location>
</feature>
<dbReference type="Gene3D" id="3.80.10.10">
    <property type="entry name" value="Ribonuclease Inhibitor"/>
    <property type="match status" value="1"/>
</dbReference>
<reference evidence="20 21" key="1">
    <citation type="submission" date="2020-04" db="EMBL/GenBank/DDBJ databases">
        <title>Plant Genome Project.</title>
        <authorList>
            <person name="Zhang R.-G."/>
        </authorList>
    </citation>
    <scope>NUCLEOTIDE SEQUENCE [LARGE SCALE GENOMIC DNA]</scope>
    <source>
        <strain evidence="20">YNK0</strain>
        <tissue evidence="20">Leaf</tissue>
    </source>
</reference>
<keyword evidence="14" id="KW-0675">Receptor</keyword>
<evidence type="ECO:0000256" key="15">
    <source>
        <dbReference type="ARBA" id="ARBA00047899"/>
    </source>
</evidence>
<dbReference type="FunFam" id="3.30.200.20:FF:000394">
    <property type="entry name" value="Leucine-rich repeat receptor-like protein kinase"/>
    <property type="match status" value="1"/>
</dbReference>
<dbReference type="PROSITE" id="PS00108">
    <property type="entry name" value="PROTEIN_KINASE_ST"/>
    <property type="match status" value="1"/>
</dbReference>
<evidence type="ECO:0000313" key="21">
    <source>
        <dbReference type="Proteomes" id="UP000655225"/>
    </source>
</evidence>
<dbReference type="PANTHER" id="PTHR45631:SF202">
    <property type="entry name" value="SENESCENCE-INDUCED RECEPTOR-LIKE SERINE_THREONINE-PROTEIN KINASE"/>
    <property type="match status" value="1"/>
</dbReference>
<comment type="catalytic activity">
    <reaction evidence="15">
        <text>L-threonyl-[protein] + ATP = O-phospho-L-threonyl-[protein] + ADP + H(+)</text>
        <dbReference type="Rhea" id="RHEA:46608"/>
        <dbReference type="Rhea" id="RHEA-COMP:11060"/>
        <dbReference type="Rhea" id="RHEA-COMP:11605"/>
        <dbReference type="ChEBI" id="CHEBI:15378"/>
        <dbReference type="ChEBI" id="CHEBI:30013"/>
        <dbReference type="ChEBI" id="CHEBI:30616"/>
        <dbReference type="ChEBI" id="CHEBI:61977"/>
        <dbReference type="ChEBI" id="CHEBI:456216"/>
        <dbReference type="EC" id="2.7.11.1"/>
    </reaction>
</comment>
<keyword evidence="4" id="KW-0597">Phosphoprotein</keyword>
<comment type="caution">
    <text evidence="20">The sequence shown here is derived from an EMBL/GenBank/DDBJ whole genome shotgun (WGS) entry which is preliminary data.</text>
</comment>
<evidence type="ECO:0000256" key="14">
    <source>
        <dbReference type="ARBA" id="ARBA00023170"/>
    </source>
</evidence>
<feature type="transmembrane region" description="Helical" evidence="18">
    <location>
        <begin position="426"/>
        <end position="445"/>
    </location>
</feature>
<dbReference type="Pfam" id="PF07714">
    <property type="entry name" value="PK_Tyr_Ser-Thr"/>
    <property type="match status" value="1"/>
</dbReference>
<keyword evidence="9 17" id="KW-0547">Nucleotide-binding</keyword>
<name>A0A835D397_TETSI</name>
<evidence type="ECO:0000256" key="9">
    <source>
        <dbReference type="ARBA" id="ARBA00022741"/>
    </source>
</evidence>
<proteinExistence type="predicted"/>
<dbReference type="InterPro" id="IPR032675">
    <property type="entry name" value="LRR_dom_sf"/>
</dbReference>
<dbReference type="FunFam" id="1.10.510.10:FF:000146">
    <property type="entry name" value="LRR receptor-like serine/threonine-protein kinase IOS1"/>
    <property type="match status" value="1"/>
</dbReference>
<keyword evidence="21" id="KW-1185">Reference proteome</keyword>
<dbReference type="InterPro" id="IPR011009">
    <property type="entry name" value="Kinase-like_dom_sf"/>
</dbReference>
<dbReference type="InterPro" id="IPR000719">
    <property type="entry name" value="Prot_kinase_dom"/>
</dbReference>
<dbReference type="OMA" id="IYNDSDH"/>
<keyword evidence="6" id="KW-0808">Transferase</keyword>
<protein>
    <recommendedName>
        <fullName evidence="2">non-specific serine/threonine protein kinase</fullName>
        <ecNumber evidence="2">2.7.11.1</ecNumber>
    </recommendedName>
</protein>
<dbReference type="EC" id="2.7.11.1" evidence="2"/>
<evidence type="ECO:0000256" key="7">
    <source>
        <dbReference type="ARBA" id="ARBA00022692"/>
    </source>
</evidence>
<keyword evidence="13 18" id="KW-0472">Membrane</keyword>
<dbReference type="Gene3D" id="3.30.200.20">
    <property type="entry name" value="Phosphorylase Kinase, domain 1"/>
    <property type="match status" value="1"/>
</dbReference>
<comment type="subcellular location">
    <subcellularLocation>
        <location evidence="1">Membrane</location>
        <topology evidence="1">Single-pass membrane protein</topology>
    </subcellularLocation>
</comment>
<keyword evidence="11 17" id="KW-0067">ATP-binding</keyword>
<dbReference type="PROSITE" id="PS50011">
    <property type="entry name" value="PROTEIN_KINASE_DOM"/>
    <property type="match status" value="1"/>
</dbReference>
<evidence type="ECO:0000256" key="1">
    <source>
        <dbReference type="ARBA" id="ARBA00004167"/>
    </source>
</evidence>
<feature type="binding site" evidence="17">
    <location>
        <position position="588"/>
    </location>
    <ligand>
        <name>ATP</name>
        <dbReference type="ChEBI" id="CHEBI:30616"/>
    </ligand>
</feature>
<keyword evidence="3" id="KW-0723">Serine/threonine-protein kinase</keyword>
<evidence type="ECO:0000256" key="17">
    <source>
        <dbReference type="PROSITE-ProRule" id="PRU10141"/>
    </source>
</evidence>
<keyword evidence="7 18" id="KW-0812">Transmembrane</keyword>
<dbReference type="InterPro" id="IPR024788">
    <property type="entry name" value="Malectin-like_Carb-bd_dom"/>
</dbReference>
<accession>A0A835D397</accession>
<evidence type="ECO:0000256" key="2">
    <source>
        <dbReference type="ARBA" id="ARBA00012513"/>
    </source>
</evidence>
<evidence type="ECO:0000256" key="4">
    <source>
        <dbReference type="ARBA" id="ARBA00022553"/>
    </source>
</evidence>
<evidence type="ECO:0000256" key="3">
    <source>
        <dbReference type="ARBA" id="ARBA00022527"/>
    </source>
</evidence>
<evidence type="ECO:0000256" key="5">
    <source>
        <dbReference type="ARBA" id="ARBA00022614"/>
    </source>
</evidence>
<dbReference type="Pfam" id="PF12819">
    <property type="entry name" value="Malectin_like"/>
    <property type="match status" value="1"/>
</dbReference>
<gene>
    <name evidence="20" type="ORF">HHK36_025584</name>
</gene>
<evidence type="ECO:0000256" key="10">
    <source>
        <dbReference type="ARBA" id="ARBA00022777"/>
    </source>
</evidence>
<evidence type="ECO:0000256" key="11">
    <source>
        <dbReference type="ARBA" id="ARBA00022840"/>
    </source>
</evidence>
<evidence type="ECO:0000313" key="20">
    <source>
        <dbReference type="EMBL" id="KAF8388903.1"/>
    </source>
</evidence>
<dbReference type="GO" id="GO:0016020">
    <property type="term" value="C:membrane"/>
    <property type="evidence" value="ECO:0007669"/>
    <property type="project" value="UniProtKB-SubCell"/>
</dbReference>
<dbReference type="Pfam" id="PF00560">
    <property type="entry name" value="LRR_1"/>
    <property type="match status" value="2"/>
</dbReference>
<evidence type="ECO:0000256" key="8">
    <source>
        <dbReference type="ARBA" id="ARBA00022737"/>
    </source>
</evidence>
<dbReference type="Proteomes" id="UP000655225">
    <property type="component" value="Unassembled WGS sequence"/>
</dbReference>
<keyword evidence="10" id="KW-0418">Kinase</keyword>
<evidence type="ECO:0000259" key="19">
    <source>
        <dbReference type="PROSITE" id="PS50011"/>
    </source>
</evidence>
<dbReference type="PROSITE" id="PS00107">
    <property type="entry name" value="PROTEIN_KINASE_ATP"/>
    <property type="match status" value="1"/>
</dbReference>
<dbReference type="SUPFAM" id="SSF52058">
    <property type="entry name" value="L domain-like"/>
    <property type="match status" value="1"/>
</dbReference>
<dbReference type="GO" id="GO:0005524">
    <property type="term" value="F:ATP binding"/>
    <property type="evidence" value="ECO:0007669"/>
    <property type="project" value="UniProtKB-UniRule"/>
</dbReference>
<feature type="transmembrane region" description="Helical" evidence="18">
    <location>
        <begin position="500"/>
        <end position="524"/>
    </location>
</feature>
<evidence type="ECO:0000256" key="16">
    <source>
        <dbReference type="ARBA" id="ARBA00048679"/>
    </source>
</evidence>
<dbReference type="InterPro" id="IPR017441">
    <property type="entry name" value="Protein_kinase_ATP_BS"/>
</dbReference>
<evidence type="ECO:0000256" key="6">
    <source>
        <dbReference type="ARBA" id="ARBA00022679"/>
    </source>
</evidence>
<dbReference type="OrthoDB" id="2013020at2759"/>
<dbReference type="SUPFAM" id="SSF56112">
    <property type="entry name" value="Protein kinase-like (PK-like)"/>
    <property type="match status" value="1"/>
</dbReference>
<dbReference type="InterPro" id="IPR008271">
    <property type="entry name" value="Ser/Thr_kinase_AS"/>
</dbReference>
<keyword evidence="8" id="KW-0677">Repeat</keyword>
<organism evidence="20 21">
    <name type="scientific">Tetracentron sinense</name>
    <name type="common">Spur-leaf</name>
    <dbReference type="NCBI Taxonomy" id="13715"/>
    <lineage>
        <taxon>Eukaryota</taxon>
        <taxon>Viridiplantae</taxon>
        <taxon>Streptophyta</taxon>
        <taxon>Embryophyta</taxon>
        <taxon>Tracheophyta</taxon>
        <taxon>Spermatophyta</taxon>
        <taxon>Magnoliopsida</taxon>
        <taxon>Trochodendrales</taxon>
        <taxon>Trochodendraceae</taxon>
        <taxon>Tetracentron</taxon>
    </lineage>
</organism>
<keyword evidence="5" id="KW-0433">Leucine-rich repeat</keyword>
<comment type="catalytic activity">
    <reaction evidence="16">
        <text>L-seryl-[protein] + ATP = O-phospho-L-seryl-[protein] + ADP + H(+)</text>
        <dbReference type="Rhea" id="RHEA:17989"/>
        <dbReference type="Rhea" id="RHEA-COMP:9863"/>
        <dbReference type="Rhea" id="RHEA-COMP:11604"/>
        <dbReference type="ChEBI" id="CHEBI:15378"/>
        <dbReference type="ChEBI" id="CHEBI:29999"/>
        <dbReference type="ChEBI" id="CHEBI:30616"/>
        <dbReference type="ChEBI" id="CHEBI:83421"/>
        <dbReference type="ChEBI" id="CHEBI:456216"/>
        <dbReference type="EC" id="2.7.11.1"/>
    </reaction>
</comment>
<dbReference type="PANTHER" id="PTHR45631">
    <property type="entry name" value="OS07G0107800 PROTEIN-RELATED"/>
    <property type="match status" value="1"/>
</dbReference>